<gene>
    <name evidence="1" type="ORF">DFH05DRAFT_109974</name>
</gene>
<proteinExistence type="predicted"/>
<keyword evidence="2" id="KW-1185">Reference proteome</keyword>
<reference evidence="1 2" key="1">
    <citation type="journal article" date="2023" name="Proc. Natl. Acad. Sci. U.S.A.">
        <title>A global phylogenomic analysis of the shiitake genus Lentinula.</title>
        <authorList>
            <person name="Sierra-Patev S."/>
            <person name="Min B."/>
            <person name="Naranjo-Ortiz M."/>
            <person name="Looney B."/>
            <person name="Konkel Z."/>
            <person name="Slot J.C."/>
            <person name="Sakamoto Y."/>
            <person name="Steenwyk J.L."/>
            <person name="Rokas A."/>
            <person name="Carro J."/>
            <person name="Camarero S."/>
            <person name="Ferreira P."/>
            <person name="Molpeceres G."/>
            <person name="Ruiz-Duenas F.J."/>
            <person name="Serrano A."/>
            <person name="Henrissat B."/>
            <person name="Drula E."/>
            <person name="Hughes K.W."/>
            <person name="Mata J.L."/>
            <person name="Ishikawa N.K."/>
            <person name="Vargas-Isla R."/>
            <person name="Ushijima S."/>
            <person name="Smith C.A."/>
            <person name="Donoghue J."/>
            <person name="Ahrendt S."/>
            <person name="Andreopoulos W."/>
            <person name="He G."/>
            <person name="LaButti K."/>
            <person name="Lipzen A."/>
            <person name="Ng V."/>
            <person name="Riley R."/>
            <person name="Sandor L."/>
            <person name="Barry K."/>
            <person name="Martinez A.T."/>
            <person name="Xiao Y."/>
            <person name="Gibbons J.G."/>
            <person name="Terashima K."/>
            <person name="Grigoriev I.V."/>
            <person name="Hibbett D."/>
        </authorList>
    </citation>
    <scope>NUCLEOTIDE SEQUENCE [LARGE SCALE GENOMIC DNA]</scope>
    <source>
        <strain evidence="1 2">TFB7810</strain>
    </source>
</reference>
<dbReference type="EMBL" id="JANVFU010000001">
    <property type="protein sequence ID" value="KAJ3750725.1"/>
    <property type="molecule type" value="Genomic_DNA"/>
</dbReference>
<accession>A0A9W8PBI7</accession>
<name>A0A9W8PBI7_9AGAR</name>
<protein>
    <submittedName>
        <fullName evidence="1">Uncharacterized protein</fullName>
    </submittedName>
</protein>
<dbReference type="AlphaFoldDB" id="A0A9W8PBI7"/>
<sequence>MVRRWNILALRLLSLQIRHGHVGQFIRQLLIIWQREWHRNADELQMLLKGLGNECSKMDKTIAKHASNSNQAQLPGRAFLDFCLQFCQVEPEAFVLVKDLMHEFVPIYNSHPLTILCCEPNLGTPLSVLSYRHSPRLRYQTWNRLGPEFIQRRLTSIKSYLQIAEPLLREPLRSEIFDACFDILEFSRSRSSDGWSIQAIDCFVRIITSDIEGVWWNTLSDVLVENTHKDISDIVDLMLNDSPQIRNYFSSSLRGTPTPTTALTSQSIDTSIQHCFIKLILHTISGNSSFEKTLSNTAFCSLFLSHTFQYLHPPISTKTIWHSYQTVREILRAIAGEHSVYHFPRDAMLRTQKQTWEKVVDIFGQRPEVYMPVSSPRFMASHELRESPYLASTTFLSIMESTEEKSNRLSEQIAKTRSAHDHEDFLRVATKLGLLSEMSFPDSAWKLDDSPEDFSFRQRRRESDFVRVAGQLGLM</sequence>
<dbReference type="Proteomes" id="UP001142393">
    <property type="component" value="Unassembled WGS sequence"/>
</dbReference>
<evidence type="ECO:0000313" key="1">
    <source>
        <dbReference type="EMBL" id="KAJ3750725.1"/>
    </source>
</evidence>
<evidence type="ECO:0000313" key="2">
    <source>
        <dbReference type="Proteomes" id="UP001142393"/>
    </source>
</evidence>
<organism evidence="1 2">
    <name type="scientific">Lentinula detonsa</name>
    <dbReference type="NCBI Taxonomy" id="2804962"/>
    <lineage>
        <taxon>Eukaryota</taxon>
        <taxon>Fungi</taxon>
        <taxon>Dikarya</taxon>
        <taxon>Basidiomycota</taxon>
        <taxon>Agaricomycotina</taxon>
        <taxon>Agaricomycetes</taxon>
        <taxon>Agaricomycetidae</taxon>
        <taxon>Agaricales</taxon>
        <taxon>Marasmiineae</taxon>
        <taxon>Omphalotaceae</taxon>
        <taxon>Lentinula</taxon>
    </lineage>
</organism>
<comment type="caution">
    <text evidence="1">The sequence shown here is derived from an EMBL/GenBank/DDBJ whole genome shotgun (WGS) entry which is preliminary data.</text>
</comment>